<reference evidence="3 4" key="1">
    <citation type="journal article" date="2012" name="Int. J. Syst. Evol. Microbiol.">
        <title>Vibrio caribbeanicus sp. nov., isolated from the marine sponge Scleritoderma cyanea.</title>
        <authorList>
            <person name="Hoffmann M."/>
            <person name="Monday S.R."/>
            <person name="Allard M.W."/>
            <person name="Strain E.A."/>
            <person name="Whittaker P."/>
            <person name="Naum M."/>
            <person name="McCarthy P.J."/>
            <person name="Lopez J.V."/>
            <person name="Fischer M."/>
            <person name="Brown E.W."/>
        </authorList>
    </citation>
    <scope>NUCLEOTIDE SEQUENCE [LARGE SCALE GENOMIC DNA]</scope>
    <source>
        <strain evidence="3 4">ATCC BAA-2122</strain>
    </source>
</reference>
<dbReference type="PIRSF" id="PIRSF039033">
    <property type="entry name" value="START_dom"/>
    <property type="match status" value="1"/>
</dbReference>
<dbReference type="GO" id="GO:0008289">
    <property type="term" value="F:lipid binding"/>
    <property type="evidence" value="ECO:0007669"/>
    <property type="project" value="InterPro"/>
</dbReference>
<dbReference type="STRING" id="796620.VIBC2010_16324"/>
<dbReference type="CDD" id="cd08876">
    <property type="entry name" value="START_1"/>
    <property type="match status" value="1"/>
</dbReference>
<evidence type="ECO:0000313" key="4">
    <source>
        <dbReference type="Proteomes" id="UP000002943"/>
    </source>
</evidence>
<name>E3BEX9_9VIBR</name>
<protein>
    <recommendedName>
        <fullName evidence="2">START domain-containing protein</fullName>
    </recommendedName>
</protein>
<dbReference type="AlphaFoldDB" id="E3BEX9"/>
<dbReference type="Pfam" id="PF01852">
    <property type="entry name" value="START"/>
    <property type="match status" value="1"/>
</dbReference>
<feature type="signal peptide" evidence="1">
    <location>
        <begin position="1"/>
        <end position="26"/>
    </location>
</feature>
<evidence type="ECO:0000313" key="3">
    <source>
        <dbReference type="EMBL" id="EFP98496.1"/>
    </source>
</evidence>
<keyword evidence="1" id="KW-0732">Signal</keyword>
<gene>
    <name evidence="3" type="ORF">VIBC2010_16324</name>
</gene>
<dbReference type="SUPFAM" id="SSF55961">
    <property type="entry name" value="Bet v1-like"/>
    <property type="match status" value="1"/>
</dbReference>
<dbReference type="GO" id="GO:0005737">
    <property type="term" value="C:cytoplasm"/>
    <property type="evidence" value="ECO:0007669"/>
    <property type="project" value="UniProtKB-ARBA"/>
</dbReference>
<dbReference type="OrthoDB" id="5734556at2"/>
<dbReference type="InterPro" id="IPR051213">
    <property type="entry name" value="START_lipid_transfer"/>
</dbReference>
<accession>E3BEX9</accession>
<organism evidence="3 4">
    <name type="scientific">Vibrio caribbeanicus ATCC BAA-2122</name>
    <dbReference type="NCBI Taxonomy" id="796620"/>
    <lineage>
        <taxon>Bacteria</taxon>
        <taxon>Pseudomonadati</taxon>
        <taxon>Pseudomonadota</taxon>
        <taxon>Gammaproteobacteria</taxon>
        <taxon>Vibrionales</taxon>
        <taxon>Vibrionaceae</taxon>
        <taxon>Vibrio</taxon>
    </lineage>
</organism>
<dbReference type="InterPro" id="IPR028347">
    <property type="entry name" value="START_dom_prot"/>
</dbReference>
<dbReference type="RefSeq" id="WP_009599422.1">
    <property type="nucleotide sequence ID" value="NZ_AEIU01000003.1"/>
</dbReference>
<sequence>MFNLARHVFRILCFYPLLIHTGNAYAQDSLDWILESDSDDILIHSRPHKEGLVEIRARTIIATSYGAFMLLLEDTDNVPNWIDNVEHSRVLEKLSQRENIVYTQFSAPWPASNRDMVTYSSYRKDEMGFTLTIKDAKQDMMPEQRGYIRIHSVSASWSLRKLTNGKTLIEYTAFANPGGALPNWLINRLAKQSAKKTFLKLRQQLPKYQDLSHPSLKD</sequence>
<evidence type="ECO:0000256" key="1">
    <source>
        <dbReference type="SAM" id="SignalP"/>
    </source>
</evidence>
<dbReference type="PROSITE" id="PS50848">
    <property type="entry name" value="START"/>
    <property type="match status" value="1"/>
</dbReference>
<dbReference type="PANTHER" id="PTHR19308:SF14">
    <property type="entry name" value="START DOMAIN-CONTAINING PROTEIN"/>
    <property type="match status" value="1"/>
</dbReference>
<dbReference type="Gene3D" id="3.30.530.20">
    <property type="match status" value="1"/>
</dbReference>
<dbReference type="EMBL" id="AEIU01000003">
    <property type="protein sequence ID" value="EFP98496.1"/>
    <property type="molecule type" value="Genomic_DNA"/>
</dbReference>
<dbReference type="InterPro" id="IPR002913">
    <property type="entry name" value="START_lipid-bd_dom"/>
</dbReference>
<proteinExistence type="predicted"/>
<dbReference type="Proteomes" id="UP000002943">
    <property type="component" value="Unassembled WGS sequence"/>
</dbReference>
<evidence type="ECO:0000259" key="2">
    <source>
        <dbReference type="PROSITE" id="PS50848"/>
    </source>
</evidence>
<feature type="domain" description="START" evidence="2">
    <location>
        <begin position="32"/>
        <end position="210"/>
    </location>
</feature>
<dbReference type="InterPro" id="IPR023393">
    <property type="entry name" value="START-like_dom_sf"/>
</dbReference>
<comment type="caution">
    <text evidence="3">The sequence shown here is derived from an EMBL/GenBank/DDBJ whole genome shotgun (WGS) entry which is preliminary data.</text>
</comment>
<feature type="chain" id="PRO_5003167268" description="START domain-containing protein" evidence="1">
    <location>
        <begin position="27"/>
        <end position="218"/>
    </location>
</feature>
<keyword evidence="4" id="KW-1185">Reference proteome</keyword>
<dbReference type="PANTHER" id="PTHR19308">
    <property type="entry name" value="PHOSPHATIDYLCHOLINE TRANSFER PROTEIN"/>
    <property type="match status" value="1"/>
</dbReference>
<dbReference type="eggNOG" id="ENOG5032SB6">
    <property type="taxonomic scope" value="Bacteria"/>
</dbReference>